<dbReference type="KEGG" id="tbl:TBLA_0E01930"/>
<dbReference type="GO" id="GO:0006363">
    <property type="term" value="P:termination of RNA polymerase I transcription"/>
    <property type="evidence" value="ECO:0007669"/>
    <property type="project" value="EnsemblFungi"/>
</dbReference>
<evidence type="ECO:0000256" key="8">
    <source>
        <dbReference type="ARBA" id="ARBA00022833"/>
    </source>
</evidence>
<dbReference type="Pfam" id="PF04983">
    <property type="entry name" value="RNA_pol_Rpb1_3"/>
    <property type="match status" value="1"/>
</dbReference>
<evidence type="ECO:0000256" key="4">
    <source>
        <dbReference type="ARBA" id="ARBA00022553"/>
    </source>
</evidence>
<dbReference type="FunCoup" id="I2H4E5">
    <property type="interactions" value="1191"/>
</dbReference>
<dbReference type="InterPro" id="IPR007066">
    <property type="entry name" value="RNA_pol_Rpb1_3"/>
</dbReference>
<dbReference type="OMA" id="NREDYQQ"/>
<dbReference type="InterPro" id="IPR015699">
    <property type="entry name" value="DNA-dir_RNA_pol1_lsu_N"/>
</dbReference>
<comment type="catalytic activity">
    <reaction evidence="12 13">
        <text>RNA(n) + a ribonucleoside 5'-triphosphate = RNA(n+1) + diphosphate</text>
        <dbReference type="Rhea" id="RHEA:21248"/>
        <dbReference type="Rhea" id="RHEA-COMP:14527"/>
        <dbReference type="Rhea" id="RHEA-COMP:17342"/>
        <dbReference type="ChEBI" id="CHEBI:33019"/>
        <dbReference type="ChEBI" id="CHEBI:61557"/>
        <dbReference type="ChEBI" id="CHEBI:140395"/>
        <dbReference type="EC" id="2.7.7.6"/>
    </reaction>
</comment>
<dbReference type="eggNOG" id="KOG0262">
    <property type="taxonomic scope" value="Eukaryota"/>
</dbReference>
<dbReference type="FunFam" id="1.10.274.100:FF:000006">
    <property type="entry name" value="DNA-directed RNA polymerase subunit"/>
    <property type="match status" value="1"/>
</dbReference>
<dbReference type="GO" id="GO:0006361">
    <property type="term" value="P:transcription initiation at RNA polymerase I promoter"/>
    <property type="evidence" value="ECO:0007669"/>
    <property type="project" value="EnsemblFungi"/>
</dbReference>
<dbReference type="Gene3D" id="1.10.274.100">
    <property type="entry name" value="RNA polymerase Rpb1, domain 3"/>
    <property type="match status" value="1"/>
</dbReference>
<evidence type="ECO:0000256" key="6">
    <source>
        <dbReference type="ARBA" id="ARBA00022695"/>
    </source>
</evidence>
<evidence type="ECO:0000256" key="5">
    <source>
        <dbReference type="ARBA" id="ARBA00022679"/>
    </source>
</evidence>
<evidence type="ECO:0000256" key="7">
    <source>
        <dbReference type="ARBA" id="ARBA00022723"/>
    </source>
</evidence>
<feature type="compositionally biased region" description="Acidic residues" evidence="14">
    <location>
        <begin position="1411"/>
        <end position="1427"/>
    </location>
</feature>
<evidence type="ECO:0000256" key="11">
    <source>
        <dbReference type="ARBA" id="ARBA00023242"/>
    </source>
</evidence>
<dbReference type="Pfam" id="PF04997">
    <property type="entry name" value="RNA_pol_Rpb1_1"/>
    <property type="match status" value="1"/>
</dbReference>
<dbReference type="Proteomes" id="UP000002866">
    <property type="component" value="Chromosome 5"/>
</dbReference>
<evidence type="ECO:0000256" key="10">
    <source>
        <dbReference type="ARBA" id="ARBA00023163"/>
    </source>
</evidence>
<dbReference type="InterPro" id="IPR007083">
    <property type="entry name" value="RNA_pol_Rpb1_4"/>
</dbReference>
<evidence type="ECO:0000256" key="14">
    <source>
        <dbReference type="SAM" id="MobiDB-lite"/>
    </source>
</evidence>
<dbReference type="Gene3D" id="3.30.1490.180">
    <property type="entry name" value="RNA polymerase ii"/>
    <property type="match status" value="1"/>
</dbReference>
<dbReference type="GO" id="GO:0003677">
    <property type="term" value="F:DNA binding"/>
    <property type="evidence" value="ECO:0007669"/>
    <property type="project" value="InterPro"/>
</dbReference>
<dbReference type="Pfam" id="PF05000">
    <property type="entry name" value="RNA_pol_Rpb1_4"/>
    <property type="match status" value="1"/>
</dbReference>
<dbReference type="InterPro" id="IPR007081">
    <property type="entry name" value="RNA_pol_Rpb1_5"/>
</dbReference>
<keyword evidence="8" id="KW-0862">Zinc</keyword>
<dbReference type="CDD" id="cd01435">
    <property type="entry name" value="RNAP_I_RPA1_N"/>
    <property type="match status" value="1"/>
</dbReference>
<keyword evidence="10 13" id="KW-0804">Transcription</keyword>
<dbReference type="Gene3D" id="2.40.40.20">
    <property type="match status" value="1"/>
</dbReference>
<dbReference type="GO" id="GO:0046872">
    <property type="term" value="F:metal ion binding"/>
    <property type="evidence" value="ECO:0007669"/>
    <property type="project" value="UniProtKB-KW"/>
</dbReference>
<evidence type="ECO:0000256" key="3">
    <source>
        <dbReference type="ARBA" id="ARBA00022478"/>
    </source>
</evidence>
<feature type="compositionally biased region" description="Basic and acidic residues" evidence="14">
    <location>
        <begin position="1359"/>
        <end position="1380"/>
    </location>
</feature>
<dbReference type="SUPFAM" id="SSF64484">
    <property type="entry name" value="beta and beta-prime subunits of DNA dependent RNA-polymerase"/>
    <property type="match status" value="1"/>
</dbReference>
<dbReference type="FunFam" id="1.10.357.120:FF:000002">
    <property type="entry name" value="DNA-directed RNA polymerase subunit"/>
    <property type="match status" value="1"/>
</dbReference>
<dbReference type="GO" id="GO:0003899">
    <property type="term" value="F:DNA-directed RNA polymerase activity"/>
    <property type="evidence" value="ECO:0007669"/>
    <property type="project" value="UniProtKB-EC"/>
</dbReference>
<dbReference type="Pfam" id="PF04998">
    <property type="entry name" value="RNA_pol_Rpb1_5"/>
    <property type="match status" value="1"/>
</dbReference>
<dbReference type="InParanoid" id="I2H4E5"/>
<evidence type="ECO:0000256" key="1">
    <source>
        <dbReference type="ARBA" id="ARBA00004604"/>
    </source>
</evidence>
<dbReference type="Gene3D" id="1.10.357.120">
    <property type="match status" value="1"/>
</dbReference>
<feature type="compositionally biased region" description="Acidic residues" evidence="14">
    <location>
        <begin position="1381"/>
        <end position="1390"/>
    </location>
</feature>
<keyword evidence="11" id="KW-0539">Nucleus</keyword>
<dbReference type="EC" id="2.7.7.6" evidence="13"/>
<dbReference type="InterPro" id="IPR006592">
    <property type="entry name" value="RNA_pol_N"/>
</dbReference>
<keyword evidence="4" id="KW-0597">Phosphoprotein</keyword>
<organism evidence="16 17">
    <name type="scientific">Henningerozyma blattae (strain ATCC 34711 / CBS 6284 / DSM 70876 / NBRC 10599 / NRRL Y-10934 / UCD 77-7)</name>
    <name type="common">Yeast</name>
    <name type="synonym">Tetrapisispora blattae</name>
    <dbReference type="NCBI Taxonomy" id="1071380"/>
    <lineage>
        <taxon>Eukaryota</taxon>
        <taxon>Fungi</taxon>
        <taxon>Dikarya</taxon>
        <taxon>Ascomycota</taxon>
        <taxon>Saccharomycotina</taxon>
        <taxon>Saccharomycetes</taxon>
        <taxon>Saccharomycetales</taxon>
        <taxon>Saccharomycetaceae</taxon>
        <taxon>Henningerozyma</taxon>
    </lineage>
</organism>
<dbReference type="GO" id="GO:0005736">
    <property type="term" value="C:RNA polymerase I complex"/>
    <property type="evidence" value="ECO:0007669"/>
    <property type="project" value="EnsemblFungi"/>
</dbReference>
<dbReference type="Gene3D" id="1.10.132.30">
    <property type="match status" value="1"/>
</dbReference>
<feature type="region of interest" description="Disordered" evidence="14">
    <location>
        <begin position="1355"/>
        <end position="1434"/>
    </location>
</feature>
<keyword evidence="17" id="KW-1185">Reference proteome</keyword>
<dbReference type="Gene3D" id="3.30.70.2850">
    <property type="match status" value="1"/>
</dbReference>
<dbReference type="PANTHER" id="PTHR19376">
    <property type="entry name" value="DNA-DIRECTED RNA POLYMERASE"/>
    <property type="match status" value="1"/>
</dbReference>
<dbReference type="InterPro" id="IPR042102">
    <property type="entry name" value="RNA_pol_Rpb1_3_sf"/>
</dbReference>
<comment type="function">
    <text evidence="13">DNA-dependent RNA polymerase catalyzes the transcription of DNA into RNA using the four ribonucleoside triphosphates as substrates.</text>
</comment>
<dbReference type="GO" id="GO:1990841">
    <property type="term" value="F:promoter-specific chromatin binding"/>
    <property type="evidence" value="ECO:0007669"/>
    <property type="project" value="EnsemblFungi"/>
</dbReference>
<evidence type="ECO:0000256" key="2">
    <source>
        <dbReference type="ARBA" id="ARBA00006460"/>
    </source>
</evidence>
<dbReference type="EMBL" id="HE806320">
    <property type="protein sequence ID" value="CCH61247.1"/>
    <property type="molecule type" value="Genomic_DNA"/>
</dbReference>
<keyword evidence="6 13" id="KW-0548">Nucleotidyltransferase</keyword>
<sequence>MDICKPVGSEITSVDFEILSSDQIRNLSAKQITNPTVLDNLGHPISGGLYDLALGAFLRNLCSTCGQDEKFCPGHQGHIELPVPCYNPLFFNQLFIYLRSSCLYCHHFRLKSLDTHLYSCKLKLLQYGLIDESYKIESITVKGATIYSDNEDDDEAIEVNSLNASKTNSKESNKVTNAFNNELKQKRKEYVNIAIAKALSEGKTTLRGTFTAIVNDERKKLIQDFHKRLLSRGKCDNCGMFSPKFRKDGFTKIFENALSDKNSVYNQAKGFARKDMIKKAQQARTLNGDSIDENEEIETFDIGRNPSTKPKTGSTYILSTEVKAILNAVFRKEQQVLQYVFHARPNLSKKLVKPDAFFMDVIVVPPTRFRLPSKLGDEVHENTQNQLLSKILTTSLLIRDLNDEMSKLQKDKVSLEDRRVIFSRLMNAFVTIQNDVNSFIDSSKAQGNTGGNDVIPGVKQALEKKEGLFRKHMMGKRVNYAARSVISPDPNIETNEIGVPPVFAVKLTYPEPVTSYNIAELRQAVINGPDKWPGAIQIQNEDGTLVSLIGMTLEQRKALANQLMTPSSNSSSHVLNKKVYRHIKNRDIVIMNRQPTLHKASMMGHKVRVLPGEKTLRLHYANTGAYNADFDGDEMNMHFPQNENARAESLFLANTDSQYLTPTSGSPVRGLIQDHISAGVWLTNKDSFFTREQYQQYIYGCIRPEDGHATRAKIVTLPPTIFKPIPLWTGKQIITTVLLNITPSDMPGINLHSKNKIKNEYWGKGSNENEVIFKDGALLCGILDKNQYGSSKYGIVHSLHELYGPDVAAKVLSVLGRLFTNYITATAFTCGMDDLRLTDEGNKWRRDILKTSVDTGRQAAAEVTNLSKDTPADDPELLKRLEEILRDDNKSGILDAVTSSKVNAITSKVVSTCVPGGTMKKFPYNSMQAMALSGAKGSNVNVSQIMCLLGQQALEGRRVPTMVSGKTLPSFKPYETDAMAGGYIKGRFYSGIKPQEYYFHCMAGREGLIDTAVKTSRSGYLQRCLTKQLEGVHISYDNTVRDGDGTLIEFLYGGDAVDVTKESYMTQFKFCLENYDGLVKKYNPSALIEHLNVESALKYSKKALKYRKKHSSVPHYLQNSKYDPVLAKYNPSKYLGSVSEKFQDKLEEFLNENSKLVKSTEGVNEKKFRALMQLKYMRSLIDPGESVGIIASQSVGEPSTQMTLNTFHFAGHGAANVTLGIPRMREIIMTASSSIKTPQMNLPILNDVSNQQAETFCKSITKVLLSQVTDKVTVTETTSSTANSSDARAYVIHMQFFDEEEYSEEYDISKEELQSAISDKFLHLLEVAIIKKIKTHNRSAKADIGIPVPKSQTTLAAVEGDKMDSDNEEEESRKKAKQSDSYDDPDEDEIETMREAEKSSDEEAFESDKESESDEDMDDDDDVDSDFTESKFNLNESQLNRQSAIISRNKFIAKYNFDDSKGKWCEFRLELAAETEKLLMVNIVEDVCRKSVIREVPNIERCVYPEANNGDRSLITEGVNFQAMWDQDTFIDVDKITSNDVSAVLRTYGVEAARNTIVNEIDRVFSTYAISVSSRHLDLIADMMTRQGTYLAFNRQGMETSTSSLMKMSYETTCQFLTKAVLDNEHEELNSPSARIVLGKLNNVGTGSFDILAKASNNN</sequence>
<protein>
    <recommendedName>
        <fullName evidence="13">DNA-directed RNA polymerase subunit</fullName>
        <ecNumber evidence="13">2.7.7.6</ecNumber>
    </recommendedName>
</protein>
<dbReference type="GeneID" id="14496320"/>
<dbReference type="InterPro" id="IPR007080">
    <property type="entry name" value="RNA_pol_Rpb1_1"/>
</dbReference>
<dbReference type="FunFam" id="3.30.1490.180:FF:000003">
    <property type="entry name" value="DNA-directed RNA polymerase subunit"/>
    <property type="match status" value="1"/>
</dbReference>
<dbReference type="PANTHER" id="PTHR19376:SF11">
    <property type="entry name" value="DNA-DIRECTED RNA POLYMERASE I SUBUNIT RPA1"/>
    <property type="match status" value="1"/>
</dbReference>
<dbReference type="CDD" id="cd02735">
    <property type="entry name" value="RNAP_I_Rpa1_C"/>
    <property type="match status" value="1"/>
</dbReference>
<dbReference type="Gene3D" id="4.10.860.120">
    <property type="entry name" value="RNA polymerase II, clamp domain"/>
    <property type="match status" value="1"/>
</dbReference>
<dbReference type="RefSeq" id="XP_004180766.1">
    <property type="nucleotide sequence ID" value="XM_004180718.1"/>
</dbReference>
<evidence type="ECO:0000313" key="16">
    <source>
        <dbReference type="EMBL" id="CCH61247.1"/>
    </source>
</evidence>
<evidence type="ECO:0000259" key="15">
    <source>
        <dbReference type="SMART" id="SM00663"/>
    </source>
</evidence>
<dbReference type="InterPro" id="IPR038120">
    <property type="entry name" value="Rpb1_funnel_sf"/>
</dbReference>
<feature type="compositionally biased region" description="Basic and acidic residues" evidence="14">
    <location>
        <begin position="1391"/>
        <end position="1410"/>
    </location>
</feature>
<feature type="domain" description="RNA polymerase N-terminal" evidence="15">
    <location>
        <begin position="355"/>
        <end position="683"/>
    </location>
</feature>
<dbReference type="InterPro" id="IPR047107">
    <property type="entry name" value="DNA-dir_RNA_pol1_lsu_C"/>
</dbReference>
<evidence type="ECO:0000313" key="17">
    <source>
        <dbReference type="Proteomes" id="UP000002866"/>
    </source>
</evidence>
<comment type="similarity">
    <text evidence="2 13">Belongs to the RNA polymerase beta' chain family.</text>
</comment>
<evidence type="ECO:0000256" key="12">
    <source>
        <dbReference type="ARBA" id="ARBA00048552"/>
    </source>
</evidence>
<dbReference type="FunFam" id="4.10.860.120:FF:000006">
    <property type="entry name" value="DNA-directed RNA polymerase subunit"/>
    <property type="match status" value="1"/>
</dbReference>
<dbReference type="HOGENOM" id="CLU_000487_2_2_1"/>
<dbReference type="STRING" id="1071380.I2H4E5"/>
<gene>
    <name evidence="16" type="primary">TBLA0E01930</name>
    <name evidence="16" type="ORF">TBLA_0E01930</name>
</gene>
<dbReference type="FunFam" id="2.40.40.20:FF:000019">
    <property type="entry name" value="DNA-directed RNA polymerase II subunit RPB1"/>
    <property type="match status" value="1"/>
</dbReference>
<proteinExistence type="inferred from homology"/>
<keyword evidence="7" id="KW-0479">Metal-binding</keyword>
<dbReference type="Gene3D" id="1.10.150.390">
    <property type="match status" value="1"/>
</dbReference>
<dbReference type="OrthoDB" id="270392at2759"/>
<dbReference type="SMART" id="SM00663">
    <property type="entry name" value="RPOLA_N"/>
    <property type="match status" value="1"/>
</dbReference>
<keyword evidence="9" id="KW-0460">Magnesium</keyword>
<dbReference type="InterPro" id="IPR045867">
    <property type="entry name" value="DNA-dir_RpoC_beta_prime"/>
</dbReference>
<keyword evidence="3 13" id="KW-0240">DNA-directed RNA polymerase</keyword>
<accession>I2H4E5</accession>
<name>I2H4E5_HENB6</name>
<comment type="subcellular location">
    <subcellularLocation>
        <location evidence="1">Nucleus</location>
        <location evidence="1">Nucleolus</location>
    </subcellularLocation>
</comment>
<dbReference type="Pfam" id="PF00623">
    <property type="entry name" value="RNA_pol_Rpb1_2"/>
    <property type="match status" value="1"/>
</dbReference>
<keyword evidence="5 13" id="KW-0808">Transferase</keyword>
<evidence type="ECO:0000256" key="9">
    <source>
        <dbReference type="ARBA" id="ARBA00022842"/>
    </source>
</evidence>
<dbReference type="InterPro" id="IPR000722">
    <property type="entry name" value="RNA_pol_asu"/>
</dbReference>
<dbReference type="InterPro" id="IPR044893">
    <property type="entry name" value="RNA_pol_Rpb1_clamp_domain"/>
</dbReference>
<dbReference type="FunFam" id="1.10.132.30:FF:000005">
    <property type="entry name" value="DNA-directed RNA polymerase subunit"/>
    <property type="match status" value="1"/>
</dbReference>
<evidence type="ECO:0000256" key="13">
    <source>
        <dbReference type="RuleBase" id="RU004279"/>
    </source>
</evidence>
<reference evidence="16 17" key="1">
    <citation type="journal article" date="2011" name="Proc. Natl. Acad. Sci. U.S.A.">
        <title>Evolutionary erosion of yeast sex chromosomes by mating-type switching accidents.</title>
        <authorList>
            <person name="Gordon J.L."/>
            <person name="Armisen D."/>
            <person name="Proux-Wera E."/>
            <person name="Oheigeartaigh S.S."/>
            <person name="Byrne K.P."/>
            <person name="Wolfe K.H."/>
        </authorList>
    </citation>
    <scope>NUCLEOTIDE SEQUENCE [LARGE SCALE GENOMIC DNA]</scope>
    <source>
        <strain evidence="17">ATCC 34711 / CBS 6284 / DSM 70876 / NBRC 10599 / NRRL Y-10934 / UCD 77-7</strain>
    </source>
</reference>
<dbReference type="GO" id="GO:0006362">
    <property type="term" value="P:transcription elongation by RNA polymerase I"/>
    <property type="evidence" value="ECO:0007669"/>
    <property type="project" value="EnsemblFungi"/>
</dbReference>